<evidence type="ECO:0000259" key="2">
    <source>
        <dbReference type="PROSITE" id="PS50053"/>
    </source>
</evidence>
<accession>A0AAD1UES0</accession>
<organism evidence="3 4">
    <name type="scientific">Euplotes crassus</name>
    <dbReference type="NCBI Taxonomy" id="5936"/>
    <lineage>
        <taxon>Eukaryota</taxon>
        <taxon>Sar</taxon>
        <taxon>Alveolata</taxon>
        <taxon>Ciliophora</taxon>
        <taxon>Intramacronucleata</taxon>
        <taxon>Spirotrichea</taxon>
        <taxon>Hypotrichia</taxon>
        <taxon>Euplotida</taxon>
        <taxon>Euplotidae</taxon>
        <taxon>Moneuplotes</taxon>
    </lineage>
</organism>
<dbReference type="InterPro" id="IPR000626">
    <property type="entry name" value="Ubiquitin-like_dom"/>
</dbReference>
<feature type="compositionally biased region" description="Low complexity" evidence="1">
    <location>
        <begin position="1"/>
        <end position="23"/>
    </location>
</feature>
<gene>
    <name evidence="3" type="ORF">ECRASSUSDP1_LOCUS9232</name>
</gene>
<feature type="region of interest" description="Disordered" evidence="1">
    <location>
        <begin position="1"/>
        <end position="38"/>
    </location>
</feature>
<dbReference type="Gene3D" id="1.20.225.20">
    <property type="entry name" value="Ub domain-containing protein, DC-UbP/UBTD2, N-terminal domain"/>
    <property type="match status" value="1"/>
</dbReference>
<dbReference type="CDD" id="cd17039">
    <property type="entry name" value="Ubl_ubiquitin_like"/>
    <property type="match status" value="1"/>
</dbReference>
<evidence type="ECO:0000256" key="1">
    <source>
        <dbReference type="SAM" id="MobiDB-lite"/>
    </source>
</evidence>
<name>A0AAD1UES0_EUPCR</name>
<dbReference type="InterPro" id="IPR029071">
    <property type="entry name" value="Ubiquitin-like_domsf"/>
</dbReference>
<dbReference type="SUPFAM" id="SSF54236">
    <property type="entry name" value="Ubiquitin-like"/>
    <property type="match status" value="1"/>
</dbReference>
<dbReference type="PANTHER" id="PTHR13609">
    <property type="entry name" value="UBIQUITIN DOMAIN CONTAINING 1 PROTEIN-RELATED"/>
    <property type="match status" value="1"/>
</dbReference>
<reference evidence="3" key="1">
    <citation type="submission" date="2023-07" db="EMBL/GenBank/DDBJ databases">
        <authorList>
            <consortium name="AG Swart"/>
            <person name="Singh M."/>
            <person name="Singh A."/>
            <person name="Seah K."/>
            <person name="Emmerich C."/>
        </authorList>
    </citation>
    <scope>NUCLEOTIDE SEQUENCE</scope>
    <source>
        <strain evidence="3">DP1</strain>
    </source>
</reference>
<protein>
    <recommendedName>
        <fullName evidence="2">Ubiquitin-like domain-containing protein</fullName>
    </recommendedName>
</protein>
<proteinExistence type="predicted"/>
<dbReference type="AlphaFoldDB" id="A0AAD1UES0"/>
<comment type="caution">
    <text evidence="3">The sequence shown here is derived from an EMBL/GenBank/DDBJ whole genome shotgun (WGS) entry which is preliminary data.</text>
</comment>
<sequence>MGCYGSSEANGNNSNRNNQTRRSTGGGRQRSGGNYLPNPRIEKIIEGKFVGEGIKCTPAYECKVDEEGLLKYREEFWSTRTQGNPEIWAVIRNSIDAEPADAEAMIKATGLTPHAGIMTLIFDENKYPYRIPIACINEPDSFKPSDADLIDTKDKPAEEELEEIKIRTIGEEDYEFDVSNYTLISELKVQYLDQISKSDTELENCVFIFGGRKLSDKLPLYAIPHLKSKTVIICMLVK</sequence>
<evidence type="ECO:0000313" key="3">
    <source>
        <dbReference type="EMBL" id="CAI2367943.1"/>
    </source>
</evidence>
<dbReference type="Pfam" id="PF00240">
    <property type="entry name" value="ubiquitin"/>
    <property type="match status" value="1"/>
</dbReference>
<dbReference type="InterPro" id="IPR032752">
    <property type="entry name" value="DC-UbP/UBTD2_N"/>
</dbReference>
<evidence type="ECO:0000313" key="4">
    <source>
        <dbReference type="Proteomes" id="UP001295684"/>
    </source>
</evidence>
<dbReference type="InterPro" id="IPR038169">
    <property type="entry name" value="DC-UbP/UBTD2_N_sf"/>
</dbReference>
<feature type="domain" description="Ubiquitin-like" evidence="2">
    <location>
        <begin position="162"/>
        <end position="220"/>
    </location>
</feature>
<dbReference type="Proteomes" id="UP001295684">
    <property type="component" value="Unassembled WGS sequence"/>
</dbReference>
<dbReference type="EMBL" id="CAMPGE010009068">
    <property type="protein sequence ID" value="CAI2367943.1"/>
    <property type="molecule type" value="Genomic_DNA"/>
</dbReference>
<dbReference type="PROSITE" id="PS50053">
    <property type="entry name" value="UBIQUITIN_2"/>
    <property type="match status" value="1"/>
</dbReference>
<dbReference type="InterPro" id="IPR039869">
    <property type="entry name" value="UBTD1/2"/>
</dbReference>
<keyword evidence="4" id="KW-1185">Reference proteome</keyword>
<dbReference type="Pfam" id="PF16455">
    <property type="entry name" value="UBD"/>
    <property type="match status" value="1"/>
</dbReference>